<accession>A0A428YK10</accession>
<dbReference type="Proteomes" id="UP000287547">
    <property type="component" value="Unassembled WGS sequence"/>
</dbReference>
<gene>
    <name evidence="1" type="ORF">DMH04_47900</name>
</gene>
<reference evidence="1 2" key="1">
    <citation type="submission" date="2018-05" db="EMBL/GenBank/DDBJ databases">
        <title>Evolution of GPA BGCs.</title>
        <authorList>
            <person name="Waglechner N."/>
            <person name="Wright G.D."/>
        </authorList>
    </citation>
    <scope>NUCLEOTIDE SEQUENCE [LARGE SCALE GENOMIC DNA]</scope>
    <source>
        <strain evidence="1 2">A82846</strain>
    </source>
</reference>
<comment type="caution">
    <text evidence="1">The sequence shown here is derived from an EMBL/GenBank/DDBJ whole genome shotgun (WGS) entry which is preliminary data.</text>
</comment>
<proteinExistence type="predicted"/>
<evidence type="ECO:0000313" key="2">
    <source>
        <dbReference type="Proteomes" id="UP000287547"/>
    </source>
</evidence>
<organism evidence="1 2">
    <name type="scientific">Kibdelosporangium aridum</name>
    <dbReference type="NCBI Taxonomy" id="2030"/>
    <lineage>
        <taxon>Bacteria</taxon>
        <taxon>Bacillati</taxon>
        <taxon>Actinomycetota</taxon>
        <taxon>Actinomycetes</taxon>
        <taxon>Pseudonocardiales</taxon>
        <taxon>Pseudonocardiaceae</taxon>
        <taxon>Kibdelosporangium</taxon>
    </lineage>
</organism>
<evidence type="ECO:0000313" key="1">
    <source>
        <dbReference type="EMBL" id="RSM67903.1"/>
    </source>
</evidence>
<name>A0A428YK10_KIBAR</name>
<dbReference type="RefSeq" id="WP_037274235.1">
    <property type="nucleotide sequence ID" value="NZ_QHKI01000078.1"/>
</dbReference>
<protein>
    <submittedName>
        <fullName evidence="1">Uncharacterized protein</fullName>
    </submittedName>
</protein>
<dbReference type="AlphaFoldDB" id="A0A428YK10"/>
<sequence>MLRHSNACWLRADALNGAGVDVYEGPGQAGRQTDGARLRYWLNGADRLRRVEARIGSSTDPALVDLTVGAAAFSAIPEHERAASP</sequence>
<dbReference type="EMBL" id="QHKI01000078">
    <property type="protein sequence ID" value="RSM67903.1"/>
    <property type="molecule type" value="Genomic_DNA"/>
</dbReference>
<dbReference type="OrthoDB" id="3673753at2"/>